<dbReference type="CDD" id="cd14498">
    <property type="entry name" value="DSP"/>
    <property type="match status" value="1"/>
</dbReference>
<dbReference type="InterPro" id="IPR016278">
    <property type="entry name" value="DUSP12"/>
</dbReference>
<dbReference type="InterPro" id="IPR000340">
    <property type="entry name" value="Dual-sp_phosphatase_cat-dom"/>
</dbReference>
<proteinExistence type="inferred from homology"/>
<comment type="similarity">
    <text evidence="1">Belongs to the protein-tyrosine phosphatase family. Non-receptor class dual specificity subfamily.</text>
</comment>
<sequence length="389" mass="44276">MDDVTRIFPGFYLGSVPAVNRSNLDDHGITHIVSVLNGFKPKWTNMYKYLHIDIIDTPSAELYQYFEKTFEFIEKGRQEGNVLVHCFAGISRSATVVVAYIMRKLKISLEDALGLVTDARPIVCPNEGFMKQLQKYEAEIKASTIKAKTTSQSKIYYYGPKNTTFDIVDDDEDEEDEDDDDFTDDDEDSEEEEKDKKKKPTTKGQATTTTTIQSLSEATVNISISDESSTNKTTETTATITTTTTTITAETRANEEEDEENENKEIIKINRELGQYRYCCRGCSKELFLDYDILDHEQGSGQTAFKWNKRDHHDQNKKDDIICTSFFLGEINFVLEQTYSGMDGKLNCDNCKEKLGSWSWSGEQCSCGAWIAPSFQIPKTRIDEKRVLN</sequence>
<dbReference type="InterPro" id="IPR016130">
    <property type="entry name" value="Tyr_Pase_AS"/>
</dbReference>
<evidence type="ECO:0000313" key="11">
    <source>
        <dbReference type="EMBL" id="KAF2069722.1"/>
    </source>
</evidence>
<organism evidence="11 12">
    <name type="scientific">Polysphondylium violaceum</name>
    <dbReference type="NCBI Taxonomy" id="133409"/>
    <lineage>
        <taxon>Eukaryota</taxon>
        <taxon>Amoebozoa</taxon>
        <taxon>Evosea</taxon>
        <taxon>Eumycetozoa</taxon>
        <taxon>Dictyostelia</taxon>
        <taxon>Dictyosteliales</taxon>
        <taxon>Dictyosteliaceae</taxon>
        <taxon>Polysphondylium</taxon>
    </lineage>
</organism>
<dbReference type="FunFam" id="3.90.190.10:FF:000161">
    <property type="entry name" value="Probable dual specificity protein phosphatase DDB_G0269404"/>
    <property type="match status" value="1"/>
</dbReference>
<feature type="domain" description="Tyrosine-protein phosphatase" evidence="9">
    <location>
        <begin position="3"/>
        <end position="142"/>
    </location>
</feature>
<evidence type="ECO:0000313" key="12">
    <source>
        <dbReference type="Proteomes" id="UP000695562"/>
    </source>
</evidence>
<comment type="catalytic activity">
    <reaction evidence="4">
        <text>O-phospho-L-seryl-[protein] + H2O = L-seryl-[protein] + phosphate</text>
        <dbReference type="Rhea" id="RHEA:20629"/>
        <dbReference type="Rhea" id="RHEA-COMP:9863"/>
        <dbReference type="Rhea" id="RHEA-COMP:11604"/>
        <dbReference type="ChEBI" id="CHEBI:15377"/>
        <dbReference type="ChEBI" id="CHEBI:29999"/>
        <dbReference type="ChEBI" id="CHEBI:43474"/>
        <dbReference type="ChEBI" id="CHEBI:83421"/>
        <dbReference type="EC" id="3.1.3.16"/>
    </reaction>
</comment>
<keyword evidence="3" id="KW-0904">Protein phosphatase</keyword>
<comment type="function">
    <text evidence="6">Has a dual specificity toward Ser/Thr and Tyr-containing proteins.</text>
</comment>
<comment type="catalytic activity">
    <reaction evidence="5">
        <text>O-phospho-L-threonyl-[protein] + H2O = L-threonyl-[protein] + phosphate</text>
        <dbReference type="Rhea" id="RHEA:47004"/>
        <dbReference type="Rhea" id="RHEA-COMP:11060"/>
        <dbReference type="Rhea" id="RHEA-COMP:11605"/>
        <dbReference type="ChEBI" id="CHEBI:15377"/>
        <dbReference type="ChEBI" id="CHEBI:30013"/>
        <dbReference type="ChEBI" id="CHEBI:43474"/>
        <dbReference type="ChEBI" id="CHEBI:61977"/>
        <dbReference type="EC" id="3.1.3.16"/>
    </reaction>
</comment>
<keyword evidence="2" id="KW-0378">Hydrolase</keyword>
<dbReference type="InterPro" id="IPR029021">
    <property type="entry name" value="Prot-tyrosine_phosphatase-like"/>
</dbReference>
<dbReference type="SMART" id="SM00195">
    <property type="entry name" value="DSPc"/>
    <property type="match status" value="1"/>
</dbReference>
<evidence type="ECO:0000259" key="9">
    <source>
        <dbReference type="PROSITE" id="PS50054"/>
    </source>
</evidence>
<name>A0A8J4V0V6_9MYCE</name>
<feature type="compositionally biased region" description="Acidic residues" evidence="8">
    <location>
        <begin position="167"/>
        <end position="193"/>
    </location>
</feature>
<dbReference type="EMBL" id="AJWJ01000607">
    <property type="protein sequence ID" value="KAF2069722.1"/>
    <property type="molecule type" value="Genomic_DNA"/>
</dbReference>
<feature type="region of interest" description="Disordered" evidence="8">
    <location>
        <begin position="165"/>
        <end position="209"/>
    </location>
</feature>
<dbReference type="PANTHER" id="PTHR45848">
    <property type="entry name" value="DUAL SPECIFICITY PROTEIN PHOSPHATASE 12 FAMILY MEMBER"/>
    <property type="match status" value="1"/>
</dbReference>
<evidence type="ECO:0000256" key="7">
    <source>
        <dbReference type="PIRSR" id="PIRSR000941-50"/>
    </source>
</evidence>
<dbReference type="GO" id="GO:0005634">
    <property type="term" value="C:nucleus"/>
    <property type="evidence" value="ECO:0007669"/>
    <property type="project" value="TreeGrafter"/>
</dbReference>
<evidence type="ECO:0008006" key="13">
    <source>
        <dbReference type="Google" id="ProtNLM"/>
    </source>
</evidence>
<dbReference type="PIRSF" id="PIRSF000941">
    <property type="entry name" value="DUSP12"/>
    <property type="match status" value="1"/>
</dbReference>
<dbReference type="PROSITE" id="PS50054">
    <property type="entry name" value="TYR_PHOSPHATASE_DUAL"/>
    <property type="match status" value="1"/>
</dbReference>
<dbReference type="PROSITE" id="PS00383">
    <property type="entry name" value="TYR_PHOSPHATASE_1"/>
    <property type="match status" value="1"/>
</dbReference>
<evidence type="ECO:0000256" key="3">
    <source>
        <dbReference type="ARBA" id="ARBA00022912"/>
    </source>
</evidence>
<dbReference type="SUPFAM" id="SSF52799">
    <property type="entry name" value="(Phosphotyrosine protein) phosphatases II"/>
    <property type="match status" value="1"/>
</dbReference>
<evidence type="ECO:0000256" key="4">
    <source>
        <dbReference type="ARBA" id="ARBA00047761"/>
    </source>
</evidence>
<evidence type="ECO:0000256" key="5">
    <source>
        <dbReference type="ARBA" id="ARBA00048336"/>
    </source>
</evidence>
<comment type="caution">
    <text evidence="11">The sequence shown here is derived from an EMBL/GenBank/DDBJ whole genome shotgun (WGS) entry which is preliminary data.</text>
</comment>
<dbReference type="AlphaFoldDB" id="A0A8J4V0V6"/>
<dbReference type="InterPro" id="IPR020422">
    <property type="entry name" value="TYR_PHOSPHATASE_DUAL_dom"/>
</dbReference>
<dbReference type="PROSITE" id="PS50056">
    <property type="entry name" value="TYR_PHOSPHATASE_2"/>
    <property type="match status" value="1"/>
</dbReference>
<evidence type="ECO:0000259" key="10">
    <source>
        <dbReference type="PROSITE" id="PS50056"/>
    </source>
</evidence>
<evidence type="ECO:0000256" key="8">
    <source>
        <dbReference type="SAM" id="MobiDB-lite"/>
    </source>
</evidence>
<evidence type="ECO:0000256" key="2">
    <source>
        <dbReference type="ARBA" id="ARBA00022801"/>
    </source>
</evidence>
<protein>
    <recommendedName>
        <fullName evidence="13">Protein-tyrosine-phosphatase</fullName>
    </recommendedName>
</protein>
<feature type="domain" description="Tyrosine specific protein phosphatases" evidence="10">
    <location>
        <begin position="60"/>
        <end position="121"/>
    </location>
</feature>
<accession>A0A8J4V0V6</accession>
<dbReference type="InterPro" id="IPR000387">
    <property type="entry name" value="Tyr_Pase_dom"/>
</dbReference>
<dbReference type="OrthoDB" id="2017893at2759"/>
<gene>
    <name evidence="11" type="ORF">CYY_008963</name>
</gene>
<feature type="active site" description="Phosphocysteine intermediate" evidence="7">
    <location>
        <position position="86"/>
    </location>
</feature>
<dbReference type="Proteomes" id="UP000695562">
    <property type="component" value="Unassembled WGS sequence"/>
</dbReference>
<dbReference type="Pfam" id="PF00782">
    <property type="entry name" value="DSPc"/>
    <property type="match status" value="1"/>
</dbReference>
<dbReference type="PANTHER" id="PTHR45848:SF4">
    <property type="entry name" value="DUAL SPECIFICITY PROTEIN PHOSPHATASE 12"/>
    <property type="match status" value="1"/>
</dbReference>
<evidence type="ECO:0000256" key="6">
    <source>
        <dbReference type="ARBA" id="ARBA00055556"/>
    </source>
</evidence>
<dbReference type="GO" id="GO:0004722">
    <property type="term" value="F:protein serine/threonine phosphatase activity"/>
    <property type="evidence" value="ECO:0007669"/>
    <property type="project" value="UniProtKB-EC"/>
</dbReference>
<dbReference type="GO" id="GO:0008138">
    <property type="term" value="F:protein tyrosine/serine/threonine phosphatase activity"/>
    <property type="evidence" value="ECO:0007669"/>
    <property type="project" value="InterPro"/>
</dbReference>
<dbReference type="Gene3D" id="3.90.190.10">
    <property type="entry name" value="Protein tyrosine phosphatase superfamily"/>
    <property type="match status" value="1"/>
</dbReference>
<reference evidence="11" key="1">
    <citation type="submission" date="2020-01" db="EMBL/GenBank/DDBJ databases">
        <title>Development of genomics and gene disruption for Polysphondylium violaceum indicates a role for the polyketide synthase stlB in stalk morphogenesis.</title>
        <authorList>
            <person name="Narita B."/>
            <person name="Kawabe Y."/>
            <person name="Kin K."/>
            <person name="Saito T."/>
            <person name="Gibbs R."/>
            <person name="Kuspa A."/>
            <person name="Muzny D."/>
            <person name="Queller D."/>
            <person name="Richards S."/>
            <person name="Strassman J."/>
            <person name="Sucgang R."/>
            <person name="Worley K."/>
            <person name="Schaap P."/>
        </authorList>
    </citation>
    <scope>NUCLEOTIDE SEQUENCE</scope>
    <source>
        <strain evidence="11">QSvi11</strain>
    </source>
</reference>
<evidence type="ECO:0000256" key="1">
    <source>
        <dbReference type="ARBA" id="ARBA00008601"/>
    </source>
</evidence>
<keyword evidence="12" id="KW-1185">Reference proteome</keyword>